<dbReference type="EMBL" id="JBHSLU010000068">
    <property type="protein sequence ID" value="MFC5507714.1"/>
    <property type="molecule type" value="Genomic_DNA"/>
</dbReference>
<organism evidence="5 6">
    <name type="scientific">Bosea massiliensis</name>
    <dbReference type="NCBI Taxonomy" id="151419"/>
    <lineage>
        <taxon>Bacteria</taxon>
        <taxon>Pseudomonadati</taxon>
        <taxon>Pseudomonadota</taxon>
        <taxon>Alphaproteobacteria</taxon>
        <taxon>Hyphomicrobiales</taxon>
        <taxon>Boseaceae</taxon>
        <taxon>Bosea</taxon>
    </lineage>
</organism>
<evidence type="ECO:0000259" key="4">
    <source>
        <dbReference type="PROSITE" id="PS01124"/>
    </source>
</evidence>
<keyword evidence="3" id="KW-0804">Transcription</keyword>
<keyword evidence="2" id="KW-0238">DNA-binding</keyword>
<keyword evidence="6" id="KW-1185">Reference proteome</keyword>
<comment type="caution">
    <text evidence="5">The sequence shown here is derived from an EMBL/GenBank/DDBJ whole genome shotgun (WGS) entry which is preliminary data.</text>
</comment>
<dbReference type="PROSITE" id="PS01124">
    <property type="entry name" value="HTH_ARAC_FAMILY_2"/>
    <property type="match status" value="1"/>
</dbReference>
<dbReference type="InterPro" id="IPR009057">
    <property type="entry name" value="Homeodomain-like_sf"/>
</dbReference>
<evidence type="ECO:0000313" key="5">
    <source>
        <dbReference type="EMBL" id="MFC5507714.1"/>
    </source>
</evidence>
<dbReference type="SMART" id="SM00342">
    <property type="entry name" value="HTH_ARAC"/>
    <property type="match status" value="1"/>
</dbReference>
<dbReference type="InterPro" id="IPR018060">
    <property type="entry name" value="HTH_AraC"/>
</dbReference>
<evidence type="ECO:0000256" key="1">
    <source>
        <dbReference type="ARBA" id="ARBA00023015"/>
    </source>
</evidence>
<dbReference type="SUPFAM" id="SSF46689">
    <property type="entry name" value="Homeodomain-like"/>
    <property type="match status" value="2"/>
</dbReference>
<dbReference type="PANTHER" id="PTHR46796">
    <property type="entry name" value="HTH-TYPE TRANSCRIPTIONAL ACTIVATOR RHAS-RELATED"/>
    <property type="match status" value="1"/>
</dbReference>
<gene>
    <name evidence="5" type="ORF">ACFPN9_20935</name>
</gene>
<keyword evidence="1" id="KW-0805">Transcription regulation</keyword>
<dbReference type="InterPro" id="IPR050204">
    <property type="entry name" value="AraC_XylS_family_regulators"/>
</dbReference>
<accession>A0ABW0PA77</accession>
<dbReference type="Proteomes" id="UP001596060">
    <property type="component" value="Unassembled WGS sequence"/>
</dbReference>
<feature type="domain" description="HTH araC/xylS-type" evidence="4">
    <location>
        <begin position="204"/>
        <end position="302"/>
    </location>
</feature>
<dbReference type="Gene3D" id="1.10.10.60">
    <property type="entry name" value="Homeodomain-like"/>
    <property type="match status" value="2"/>
</dbReference>
<evidence type="ECO:0000313" key="6">
    <source>
        <dbReference type="Proteomes" id="UP001596060"/>
    </source>
</evidence>
<dbReference type="PANTHER" id="PTHR46796:SF14">
    <property type="entry name" value="TRANSCRIPTIONAL REGULATORY PROTEIN"/>
    <property type="match status" value="1"/>
</dbReference>
<dbReference type="InterPro" id="IPR018062">
    <property type="entry name" value="HTH_AraC-typ_CS"/>
</dbReference>
<evidence type="ECO:0000256" key="2">
    <source>
        <dbReference type="ARBA" id="ARBA00023125"/>
    </source>
</evidence>
<proteinExistence type="predicted"/>
<dbReference type="PROSITE" id="PS00041">
    <property type="entry name" value="HTH_ARAC_FAMILY_1"/>
    <property type="match status" value="1"/>
</dbReference>
<protein>
    <submittedName>
        <fullName evidence="5">Helix-turn-helix domain-containing protein</fullName>
    </submittedName>
</protein>
<reference evidence="6" key="1">
    <citation type="journal article" date="2019" name="Int. J. Syst. Evol. Microbiol.">
        <title>The Global Catalogue of Microorganisms (GCM) 10K type strain sequencing project: providing services to taxonomists for standard genome sequencing and annotation.</title>
        <authorList>
            <consortium name="The Broad Institute Genomics Platform"/>
            <consortium name="The Broad Institute Genome Sequencing Center for Infectious Disease"/>
            <person name="Wu L."/>
            <person name="Ma J."/>
        </authorList>
    </citation>
    <scope>NUCLEOTIDE SEQUENCE [LARGE SCALE GENOMIC DNA]</scope>
    <source>
        <strain evidence="6">CCUG 43117</strain>
    </source>
</reference>
<sequence>MGLPVPLSTDGFFGQRAARHFGVRGQDVSTLRLEGELSLVATRLTCGERRRERTRPAPPDAAFSLLCPIDRLDGHSCWVGGEPQHHGPLPAGSVSLTDLRDKPQWQLCGRVDALQIYIPVRALAAVGERRSQSVGSLRCDAGRPDPILAGLCDTLMRAAQSTGSNTLLIDQLAICLLTHVAEVYGGPGCAEERAGGRLAPWQERRAKEIMSARLASELTISQLASECRLTASHFARAFRRSTGVAPQRYLMQLRVDEAKQHLAAAHLPISDIALICGFGDQSHLTRVFKQLVGMPPGAWRRRLEPAADIPRLSA</sequence>
<dbReference type="RefSeq" id="WP_066721389.1">
    <property type="nucleotide sequence ID" value="NZ_JBHSLU010000068.1"/>
</dbReference>
<dbReference type="Pfam" id="PF12833">
    <property type="entry name" value="HTH_18"/>
    <property type="match status" value="1"/>
</dbReference>
<evidence type="ECO:0000256" key="3">
    <source>
        <dbReference type="ARBA" id="ARBA00023163"/>
    </source>
</evidence>
<name>A0ABW0PA77_9HYPH</name>